<sequence>MLVGRIIFLNCFPRDYVSGGIKTMYQHALLLRRAGFQVQVLQADGVPPWLSPEVAPMVCGSISNLTPQDMLVFPEVLDGWYGEMMQAPLKARKVIFCQNPYYFFTYKPSLQKLRQWGVSRVLAPGKETALMLQRVLGLDEVPITSPVVDSRLFTPRRKKLQIVFSHWKWARQGPLPDYAGMIQEMLRTKYPQCADVPWVLLKDRSEKEVATLMGESAICLSLGRLESLGMTALEGMSAGCVVVGFHGGGGRDYATTQNGFWHSPEDLEQVVDSLALVLSAFSHGNAMLTKMLEHGLETARQYGPDQASEQLKRVYGQLQM</sequence>
<gene>
    <name evidence="2" type="ORF">CPA56_06990</name>
</gene>
<reference evidence="2 3" key="1">
    <citation type="submission" date="2017-10" db="EMBL/GenBank/DDBJ databases">
        <authorList>
            <person name="Jakob F."/>
        </authorList>
    </citation>
    <scope>NUCLEOTIDE SEQUENCE [LARGE SCALE GENOMIC DNA]</scope>
    <source>
        <strain evidence="2 3">TMW 2.1889</strain>
    </source>
</reference>
<dbReference type="PANTHER" id="PTHR45947:SF3">
    <property type="entry name" value="SULFOQUINOVOSYL TRANSFERASE SQD2"/>
    <property type="match status" value="1"/>
</dbReference>
<proteinExistence type="predicted"/>
<dbReference type="PANTHER" id="PTHR45947">
    <property type="entry name" value="SULFOQUINOVOSYL TRANSFERASE SQD2"/>
    <property type="match status" value="1"/>
</dbReference>
<dbReference type="Proteomes" id="UP000765338">
    <property type="component" value="Unassembled WGS sequence"/>
</dbReference>
<dbReference type="SUPFAM" id="SSF53756">
    <property type="entry name" value="UDP-Glycosyltransferase/glycogen phosphorylase"/>
    <property type="match status" value="1"/>
</dbReference>
<keyword evidence="3" id="KW-1185">Reference proteome</keyword>
<evidence type="ECO:0000313" key="3">
    <source>
        <dbReference type="Proteomes" id="UP000765338"/>
    </source>
</evidence>
<evidence type="ECO:0000313" key="2">
    <source>
        <dbReference type="EMBL" id="MBA5727724.1"/>
    </source>
</evidence>
<dbReference type="Gene3D" id="3.40.50.2000">
    <property type="entry name" value="Glycogen Phosphorylase B"/>
    <property type="match status" value="1"/>
</dbReference>
<accession>A0ABR5ZTT0</accession>
<comment type="caution">
    <text evidence="2">The sequence shown here is derived from an EMBL/GenBank/DDBJ whole genome shotgun (WGS) entry which is preliminary data.</text>
</comment>
<dbReference type="EMBL" id="PDLY01000004">
    <property type="protein sequence ID" value="MBA5727724.1"/>
    <property type="molecule type" value="Genomic_DNA"/>
</dbReference>
<dbReference type="InterPro" id="IPR050194">
    <property type="entry name" value="Glycosyltransferase_grp1"/>
</dbReference>
<protein>
    <recommendedName>
        <fullName evidence="1">Glycosyl transferase family 1 domain-containing protein</fullName>
    </recommendedName>
</protein>
<organism evidence="2 3">
    <name type="scientific">Bombella mellum</name>
    <dbReference type="NCBI Taxonomy" id="2039288"/>
    <lineage>
        <taxon>Bacteria</taxon>
        <taxon>Pseudomonadati</taxon>
        <taxon>Pseudomonadota</taxon>
        <taxon>Alphaproteobacteria</taxon>
        <taxon>Acetobacterales</taxon>
        <taxon>Acetobacteraceae</taxon>
        <taxon>Bombella</taxon>
    </lineage>
</organism>
<name>A0ABR5ZTT0_9PROT</name>
<dbReference type="Pfam" id="PF00534">
    <property type="entry name" value="Glycos_transf_1"/>
    <property type="match status" value="1"/>
</dbReference>
<feature type="domain" description="Glycosyl transferase family 1" evidence="1">
    <location>
        <begin position="203"/>
        <end position="279"/>
    </location>
</feature>
<evidence type="ECO:0000259" key="1">
    <source>
        <dbReference type="Pfam" id="PF00534"/>
    </source>
</evidence>
<dbReference type="InterPro" id="IPR001296">
    <property type="entry name" value="Glyco_trans_1"/>
</dbReference>